<keyword evidence="16" id="KW-1015">Disulfide bond</keyword>
<evidence type="ECO:0000256" key="13">
    <source>
        <dbReference type="ARBA" id="ARBA00023014"/>
    </source>
</evidence>
<comment type="similarity">
    <text evidence="2">Belongs to the Rieske iron-sulfur protein family.</text>
</comment>
<evidence type="ECO:0000313" key="23">
    <source>
        <dbReference type="Proteomes" id="UP001153076"/>
    </source>
</evidence>
<dbReference type="InterPro" id="IPR006317">
    <property type="entry name" value="Ubiquinol_cyt_c_Rdtase_Fe-S-su"/>
</dbReference>
<dbReference type="AlphaFoldDB" id="A0A9Q1GUF4"/>
<evidence type="ECO:0000256" key="12">
    <source>
        <dbReference type="ARBA" id="ARBA00023004"/>
    </source>
</evidence>
<evidence type="ECO:0000256" key="2">
    <source>
        <dbReference type="ARBA" id="ARBA00010651"/>
    </source>
</evidence>
<evidence type="ECO:0000256" key="9">
    <source>
        <dbReference type="ARBA" id="ARBA00022946"/>
    </source>
</evidence>
<dbReference type="EMBL" id="JAKOGI010001430">
    <property type="protein sequence ID" value="KAJ8425652.1"/>
    <property type="molecule type" value="Genomic_DNA"/>
</dbReference>
<comment type="caution">
    <text evidence="22">The sequence shown here is derived from an EMBL/GenBank/DDBJ whole genome shotgun (WGS) entry which is preliminary data.</text>
</comment>
<keyword evidence="13" id="KW-0411">Iron-sulfur</keyword>
<evidence type="ECO:0000256" key="16">
    <source>
        <dbReference type="ARBA" id="ARBA00023157"/>
    </source>
</evidence>
<keyword evidence="10" id="KW-1278">Translocase</keyword>
<dbReference type="GO" id="GO:0046872">
    <property type="term" value="F:metal ion binding"/>
    <property type="evidence" value="ECO:0007669"/>
    <property type="project" value="UniProtKB-KW"/>
</dbReference>
<dbReference type="InterPro" id="IPR005805">
    <property type="entry name" value="Rieske_Fe-S_prot_C"/>
</dbReference>
<accession>A0A9Q1GUF4</accession>
<feature type="compositionally biased region" description="Polar residues" evidence="19">
    <location>
        <begin position="1"/>
        <end position="45"/>
    </location>
</feature>
<keyword evidence="9" id="KW-0809">Transit peptide</keyword>
<dbReference type="SUPFAM" id="SSF50022">
    <property type="entry name" value="ISP domain"/>
    <property type="match status" value="1"/>
</dbReference>
<dbReference type="EC" id="7.1.1.8" evidence="3"/>
<dbReference type="InterPro" id="IPR004192">
    <property type="entry name" value="Rieske_TM"/>
</dbReference>
<proteinExistence type="inferred from homology"/>
<evidence type="ECO:0000256" key="10">
    <source>
        <dbReference type="ARBA" id="ARBA00022967"/>
    </source>
</evidence>
<feature type="region of interest" description="Disordered" evidence="19">
    <location>
        <begin position="1"/>
        <end position="47"/>
    </location>
</feature>
<dbReference type="InterPro" id="IPR014349">
    <property type="entry name" value="Rieske_Fe-S_prot"/>
</dbReference>
<dbReference type="Gene3D" id="2.102.10.10">
    <property type="entry name" value="Rieske [2Fe-2S] iron-sulphur domain"/>
    <property type="match status" value="1"/>
</dbReference>
<dbReference type="PANTHER" id="PTHR10134">
    <property type="entry name" value="CYTOCHROME B-C1 COMPLEX SUBUNIT RIESKE, MITOCHONDRIAL"/>
    <property type="match status" value="1"/>
</dbReference>
<dbReference type="Proteomes" id="UP001153076">
    <property type="component" value="Unassembled WGS sequence"/>
</dbReference>
<keyword evidence="4" id="KW-0813">Transport</keyword>
<evidence type="ECO:0000256" key="4">
    <source>
        <dbReference type="ARBA" id="ARBA00022660"/>
    </source>
</evidence>
<organism evidence="22 23">
    <name type="scientific">Carnegiea gigantea</name>
    <dbReference type="NCBI Taxonomy" id="171969"/>
    <lineage>
        <taxon>Eukaryota</taxon>
        <taxon>Viridiplantae</taxon>
        <taxon>Streptophyta</taxon>
        <taxon>Embryophyta</taxon>
        <taxon>Tracheophyta</taxon>
        <taxon>Spermatophyta</taxon>
        <taxon>Magnoliopsida</taxon>
        <taxon>eudicotyledons</taxon>
        <taxon>Gunneridae</taxon>
        <taxon>Pentapetalae</taxon>
        <taxon>Caryophyllales</taxon>
        <taxon>Cactineae</taxon>
        <taxon>Cactaceae</taxon>
        <taxon>Cactoideae</taxon>
        <taxon>Echinocereeae</taxon>
        <taxon>Carnegiea</taxon>
    </lineage>
</organism>
<sequence length="364" mass="40669">MNMSSSKPLLSNPSFTTPASSQNKPNTPSNPFQSKTPTSASTLQRPTRFIPTSVRAEKIAKGLCYYCDQPFDRGHKCSTKDTQLFLVEIPGSGEEVECRLSKVPFSTHWYLPEPASPLWMLFMRESSLGMQSDVANLYAFFLLKPFLLRSPGFAGDVVSKDERTLIPELPATVVAIKNPTSRITYDEYNHERYPPGDPSKRAFAYFVLTGGRFVYASLVRLLILKFVLSMTATKDVLALASIEVDLSNIEPGTTVTVKWRGKPVFIKHRTRKEIEEAENVDLSALRDPQKDEERVKNPEWLIVVGVCTHLGCVPLPNAGDFGGWFCPCHGSHYDVSGRIRKGPAPYNLEVPTYTFLDNDKLLIG</sequence>
<feature type="transmembrane region" description="Helical" evidence="20">
    <location>
        <begin position="202"/>
        <end position="223"/>
    </location>
</feature>
<dbReference type="SUPFAM" id="SSF81502">
    <property type="entry name" value="ISP transmembrane anchor"/>
    <property type="match status" value="1"/>
</dbReference>
<dbReference type="PRINTS" id="PR00162">
    <property type="entry name" value="RIESKE"/>
</dbReference>
<dbReference type="InterPro" id="IPR017941">
    <property type="entry name" value="Rieske_2Fe-2S"/>
</dbReference>
<gene>
    <name evidence="22" type="ORF">Cgig2_008801</name>
</gene>
<keyword evidence="12" id="KW-0408">Iron</keyword>
<dbReference type="GO" id="GO:0008121">
    <property type="term" value="F:quinol-cytochrome-c reductase activity"/>
    <property type="evidence" value="ECO:0007669"/>
    <property type="project" value="UniProtKB-EC"/>
</dbReference>
<dbReference type="OrthoDB" id="1637982at2759"/>
<keyword evidence="6" id="KW-0001">2Fe-2S</keyword>
<comment type="subcellular location">
    <subcellularLocation>
        <location evidence="1">Mitochondrion inner membrane</location>
        <topology evidence="1">Single-pass membrane protein</topology>
    </subcellularLocation>
</comment>
<keyword evidence="7" id="KW-0479">Metal-binding</keyword>
<keyword evidence="4" id="KW-0249">Electron transport</keyword>
<dbReference type="InterPro" id="IPR036922">
    <property type="entry name" value="Rieske_2Fe-2S_sf"/>
</dbReference>
<evidence type="ECO:0000256" key="7">
    <source>
        <dbReference type="ARBA" id="ARBA00022723"/>
    </source>
</evidence>
<keyword evidence="23" id="KW-1185">Reference proteome</keyword>
<evidence type="ECO:0000256" key="15">
    <source>
        <dbReference type="ARBA" id="ARBA00023136"/>
    </source>
</evidence>
<evidence type="ECO:0000256" key="3">
    <source>
        <dbReference type="ARBA" id="ARBA00012951"/>
    </source>
</evidence>
<comment type="cofactor">
    <cofactor evidence="18">
        <name>[2Fe-2S] cluster</name>
        <dbReference type="ChEBI" id="CHEBI:190135"/>
    </cofactor>
</comment>
<dbReference type="CDD" id="cd03470">
    <property type="entry name" value="Rieske_cytochrome_bc1"/>
    <property type="match status" value="1"/>
</dbReference>
<reference evidence="22" key="1">
    <citation type="submission" date="2022-04" db="EMBL/GenBank/DDBJ databases">
        <title>Carnegiea gigantea Genome sequencing and assembly v2.</title>
        <authorList>
            <person name="Copetti D."/>
            <person name="Sanderson M.J."/>
            <person name="Burquez A."/>
            <person name="Wojciechowski M.F."/>
        </authorList>
    </citation>
    <scope>NUCLEOTIDE SEQUENCE</scope>
    <source>
        <strain evidence="22">SGP5-SGP5p</strain>
        <tissue evidence="22">Aerial part</tissue>
    </source>
</reference>
<dbReference type="Pfam" id="PF02921">
    <property type="entry name" value="UCR_TM"/>
    <property type="match status" value="1"/>
</dbReference>
<evidence type="ECO:0000256" key="5">
    <source>
        <dbReference type="ARBA" id="ARBA00022692"/>
    </source>
</evidence>
<dbReference type="Pfam" id="PF00355">
    <property type="entry name" value="Rieske"/>
    <property type="match status" value="1"/>
</dbReference>
<evidence type="ECO:0000256" key="11">
    <source>
        <dbReference type="ARBA" id="ARBA00022989"/>
    </source>
</evidence>
<comment type="catalytic activity">
    <reaction evidence="17">
        <text>a quinol + 2 Fe(III)-[cytochrome c](out) = a quinone + 2 Fe(II)-[cytochrome c](out) + 2 H(+)(out)</text>
        <dbReference type="Rhea" id="RHEA:11484"/>
        <dbReference type="Rhea" id="RHEA-COMP:10350"/>
        <dbReference type="Rhea" id="RHEA-COMP:14399"/>
        <dbReference type="ChEBI" id="CHEBI:15378"/>
        <dbReference type="ChEBI" id="CHEBI:24646"/>
        <dbReference type="ChEBI" id="CHEBI:29033"/>
        <dbReference type="ChEBI" id="CHEBI:29034"/>
        <dbReference type="ChEBI" id="CHEBI:132124"/>
        <dbReference type="EC" id="7.1.1.8"/>
    </reaction>
</comment>
<name>A0A9Q1GUF4_9CARY</name>
<keyword evidence="14" id="KW-0496">Mitochondrion</keyword>
<evidence type="ECO:0000256" key="18">
    <source>
        <dbReference type="ARBA" id="ARBA00034078"/>
    </source>
</evidence>
<evidence type="ECO:0000256" key="14">
    <source>
        <dbReference type="ARBA" id="ARBA00023128"/>
    </source>
</evidence>
<evidence type="ECO:0000256" key="1">
    <source>
        <dbReference type="ARBA" id="ARBA00004434"/>
    </source>
</evidence>
<evidence type="ECO:0000313" key="22">
    <source>
        <dbReference type="EMBL" id="KAJ8425652.1"/>
    </source>
</evidence>
<evidence type="ECO:0000256" key="17">
    <source>
        <dbReference type="ARBA" id="ARBA00029351"/>
    </source>
</evidence>
<evidence type="ECO:0000259" key="21">
    <source>
        <dbReference type="PROSITE" id="PS51296"/>
    </source>
</evidence>
<keyword evidence="5 20" id="KW-0812">Transmembrane</keyword>
<evidence type="ECO:0000256" key="6">
    <source>
        <dbReference type="ARBA" id="ARBA00022714"/>
    </source>
</evidence>
<dbReference type="PROSITE" id="PS51296">
    <property type="entry name" value="RIESKE"/>
    <property type="match status" value="1"/>
</dbReference>
<dbReference type="NCBIfam" id="TIGR01416">
    <property type="entry name" value="Rieske_proteo"/>
    <property type="match status" value="1"/>
</dbReference>
<keyword evidence="11 20" id="KW-1133">Transmembrane helix</keyword>
<keyword evidence="4" id="KW-0679">Respiratory chain</keyword>
<dbReference type="GO" id="GO:0051537">
    <property type="term" value="F:2 iron, 2 sulfur cluster binding"/>
    <property type="evidence" value="ECO:0007669"/>
    <property type="project" value="UniProtKB-KW"/>
</dbReference>
<dbReference type="GO" id="GO:0005743">
    <property type="term" value="C:mitochondrial inner membrane"/>
    <property type="evidence" value="ECO:0007669"/>
    <property type="project" value="UniProtKB-SubCell"/>
</dbReference>
<evidence type="ECO:0000256" key="19">
    <source>
        <dbReference type="SAM" id="MobiDB-lite"/>
    </source>
</evidence>
<keyword evidence="15 20" id="KW-0472">Membrane</keyword>
<feature type="domain" description="Rieske" evidence="21">
    <location>
        <begin position="294"/>
        <end position="362"/>
    </location>
</feature>
<evidence type="ECO:0000256" key="20">
    <source>
        <dbReference type="SAM" id="Phobius"/>
    </source>
</evidence>
<dbReference type="FunFam" id="2.102.10.10:FF:000001">
    <property type="entry name" value="Cytochrome b-c1 complex subunit Rieske, mitochondrial"/>
    <property type="match status" value="1"/>
</dbReference>
<evidence type="ECO:0000256" key="8">
    <source>
        <dbReference type="ARBA" id="ARBA00022792"/>
    </source>
</evidence>
<keyword evidence="8" id="KW-0999">Mitochondrion inner membrane</keyword>
<protein>
    <recommendedName>
        <fullName evidence="3">quinol--cytochrome-c reductase</fullName>
        <ecNumber evidence="3">7.1.1.8</ecNumber>
    </recommendedName>
</protein>